<evidence type="ECO:0000256" key="4">
    <source>
        <dbReference type="SAM" id="MobiDB-lite"/>
    </source>
</evidence>
<evidence type="ECO:0000256" key="2">
    <source>
        <dbReference type="ARBA" id="ARBA00022747"/>
    </source>
</evidence>
<keyword evidence="3" id="KW-0238">DNA-binding</keyword>
<dbReference type="HOGENOM" id="CLU_021095_10_2_0"/>
<proteinExistence type="inferred from homology"/>
<dbReference type="Gene3D" id="3.90.220.20">
    <property type="entry name" value="DNA methylase specificity domains"/>
    <property type="match status" value="2"/>
</dbReference>
<dbReference type="Pfam" id="PF01420">
    <property type="entry name" value="Methylase_S"/>
    <property type="match status" value="1"/>
</dbReference>
<feature type="region of interest" description="Disordered" evidence="4">
    <location>
        <begin position="377"/>
        <end position="401"/>
    </location>
</feature>
<dbReference type="EMBL" id="CP003130">
    <property type="protein sequence ID" value="AEU37475.1"/>
    <property type="molecule type" value="Genomic_DNA"/>
</dbReference>
<evidence type="ECO:0000256" key="1">
    <source>
        <dbReference type="ARBA" id="ARBA00010923"/>
    </source>
</evidence>
<dbReference type="STRING" id="682795.AciX8_3174"/>
<gene>
    <name evidence="6" type="ordered locus">AciX8_3174</name>
</gene>
<dbReference type="InterPro" id="IPR000055">
    <property type="entry name" value="Restrct_endonuc_typeI_TRD"/>
</dbReference>
<protein>
    <submittedName>
        <fullName evidence="6">Restriction modification system DNA specificity domain protein</fullName>
    </submittedName>
</protein>
<dbReference type="eggNOG" id="COG0732">
    <property type="taxonomic scope" value="Bacteria"/>
</dbReference>
<evidence type="ECO:0000256" key="3">
    <source>
        <dbReference type="ARBA" id="ARBA00023125"/>
    </source>
</evidence>
<organism evidence="6 7">
    <name type="scientific">Granulicella mallensis (strain ATCC BAA-1857 / DSM 23137 / MP5ACTX8)</name>
    <dbReference type="NCBI Taxonomy" id="682795"/>
    <lineage>
        <taxon>Bacteria</taxon>
        <taxon>Pseudomonadati</taxon>
        <taxon>Acidobacteriota</taxon>
        <taxon>Terriglobia</taxon>
        <taxon>Terriglobales</taxon>
        <taxon>Acidobacteriaceae</taxon>
        <taxon>Granulicella</taxon>
    </lineage>
</organism>
<dbReference type="InterPro" id="IPR052021">
    <property type="entry name" value="Type-I_RS_S_subunit"/>
</dbReference>
<keyword evidence="7" id="KW-1185">Reference proteome</keyword>
<dbReference type="KEGG" id="gma:AciX8_3174"/>
<comment type="similarity">
    <text evidence="1">Belongs to the type-I restriction system S methylase family.</text>
</comment>
<dbReference type="Proteomes" id="UP000007113">
    <property type="component" value="Chromosome"/>
</dbReference>
<dbReference type="SUPFAM" id="SSF116734">
    <property type="entry name" value="DNA methylase specificity domain"/>
    <property type="match status" value="2"/>
</dbReference>
<dbReference type="RefSeq" id="WP_014266351.1">
    <property type="nucleotide sequence ID" value="NC_016631.1"/>
</dbReference>
<name>G8NT45_GRAMM</name>
<dbReference type="GO" id="GO:0009307">
    <property type="term" value="P:DNA restriction-modification system"/>
    <property type="evidence" value="ECO:0007669"/>
    <property type="project" value="UniProtKB-KW"/>
</dbReference>
<evidence type="ECO:0000313" key="7">
    <source>
        <dbReference type="Proteomes" id="UP000007113"/>
    </source>
</evidence>
<accession>G8NT45</accession>
<keyword evidence="2" id="KW-0680">Restriction system</keyword>
<dbReference type="REBASE" id="45228">
    <property type="entry name" value="S.Gma5ORF3175P"/>
</dbReference>
<evidence type="ECO:0000313" key="6">
    <source>
        <dbReference type="EMBL" id="AEU37475.1"/>
    </source>
</evidence>
<dbReference type="InterPro" id="IPR044946">
    <property type="entry name" value="Restrct_endonuc_typeI_TRD_sf"/>
</dbReference>
<dbReference type="PANTHER" id="PTHR30408:SF12">
    <property type="entry name" value="TYPE I RESTRICTION ENZYME MJAVIII SPECIFICITY SUBUNIT"/>
    <property type="match status" value="1"/>
</dbReference>
<feature type="domain" description="Type I restriction modification DNA specificity" evidence="5">
    <location>
        <begin position="2"/>
        <end position="147"/>
    </location>
</feature>
<evidence type="ECO:0000259" key="5">
    <source>
        <dbReference type="Pfam" id="PF01420"/>
    </source>
</evidence>
<dbReference type="GO" id="GO:0003677">
    <property type="term" value="F:DNA binding"/>
    <property type="evidence" value="ECO:0007669"/>
    <property type="project" value="UniProtKB-KW"/>
</dbReference>
<reference evidence="6 7" key="1">
    <citation type="submission" date="2011-11" db="EMBL/GenBank/DDBJ databases">
        <title>Complete sequence of Granulicella mallensis MP5ACTX8.</title>
        <authorList>
            <consortium name="US DOE Joint Genome Institute"/>
            <person name="Lucas S."/>
            <person name="Copeland A."/>
            <person name="Lapidus A."/>
            <person name="Cheng J.-F."/>
            <person name="Goodwin L."/>
            <person name="Pitluck S."/>
            <person name="Peters L."/>
            <person name="Lu M."/>
            <person name="Detter J.C."/>
            <person name="Han C."/>
            <person name="Tapia R."/>
            <person name="Land M."/>
            <person name="Hauser L."/>
            <person name="Kyrpides N."/>
            <person name="Ivanova N."/>
            <person name="Mikhailova N."/>
            <person name="Pagani I."/>
            <person name="Rawat S."/>
            <person name="Mannisto M."/>
            <person name="Haggblom M."/>
            <person name="Woyke T."/>
        </authorList>
    </citation>
    <scope>NUCLEOTIDE SEQUENCE [LARGE SCALE GENOMIC DNA]</scope>
    <source>
        <strain evidence="7">ATCC BAA-1857 / DSM 23137 / MP5ACTX8</strain>
    </source>
</reference>
<sequence>MKQLGTFCEFKYGRSLPEKHRQGGNFPVYGSNGIVGWHHEPITNGPTIIIGRKGSAGALQYSSMSCCPIDTTYYVDQSCTSVNLRWLFFMLQMLDLDALNKHAAVPGLNRNDAYEKELLLPSSDEQKKIAALLDMADALRHQRQESLQLAETLLRSCFLNIFGDPVSNSKNWPIVPLSELAVKFSDGPFGSNLKTEHYRDNGIRVWRLQDIGIGSLKNSGIAYISPQHYANLPKHHCAPGDVIVGTLGEPNLRAAIVPSTIPESLNKADCVQIRAKKGVALPEFICWLLNMPGTLALAHSLVLGETRARISMGRLRTLNVPLPPIGLQREFSQTLSRILALKELVLAQSPEVDYLFASIQQRAFRGELNLNRSTLANEVESPGPTSVPERPTAEGRFKRPGSFVAPPEIEAQMLELEDRIDYGPGDSISWSEDFFKYRILSQVLTPPFSFNEIWEAVNYDMRDANYEDVKAKVFEYIEAGTVEQRFDMERKEIVFYPRP</sequence>
<dbReference type="CDD" id="cd17267">
    <property type="entry name" value="RMtype1_S_EcoAO83I-TRD1-CR1_like"/>
    <property type="match status" value="1"/>
</dbReference>
<dbReference type="PANTHER" id="PTHR30408">
    <property type="entry name" value="TYPE-1 RESTRICTION ENZYME ECOKI SPECIFICITY PROTEIN"/>
    <property type="match status" value="1"/>
</dbReference>
<dbReference type="AlphaFoldDB" id="G8NT45"/>